<proteinExistence type="predicted"/>
<dbReference type="Pfam" id="PF09646">
    <property type="entry name" value="Gp37"/>
    <property type="match status" value="1"/>
</dbReference>
<evidence type="ECO:0000313" key="2">
    <source>
        <dbReference type="Proteomes" id="UP000036270"/>
    </source>
</evidence>
<dbReference type="Gene3D" id="3.30.2000.10">
    <property type="entry name" value="Phage tail protein-like"/>
    <property type="match status" value="1"/>
</dbReference>
<dbReference type="InterPro" id="IPR018602">
    <property type="entry name" value="Gp37/STM4215"/>
</dbReference>
<evidence type="ECO:0000313" key="1">
    <source>
        <dbReference type="EMBL" id="KMK50611.1"/>
    </source>
</evidence>
<dbReference type="InterPro" id="IPR035934">
    <property type="entry name" value="Phage_tail_protein-like_sf"/>
</dbReference>
<dbReference type="InterPro" id="IPR038042">
    <property type="entry name" value="Gp37-like"/>
</dbReference>
<accession>A0A0J5P2Y1</accession>
<dbReference type="PATRIC" id="fig|67855.3.peg.2393"/>
<dbReference type="EMBL" id="JWIZ01000084">
    <property type="protein sequence ID" value="KMK50611.1"/>
    <property type="molecule type" value="Genomic_DNA"/>
</dbReference>
<reference evidence="1 2" key="1">
    <citation type="submission" date="2014-12" db="EMBL/GenBank/DDBJ databases">
        <title>Reclassification of Actinobacillus muris as Muribacter muris.</title>
        <authorList>
            <person name="Christensen H."/>
            <person name="Nicklas W."/>
            <person name="Bisgaard M."/>
        </authorList>
    </citation>
    <scope>NUCLEOTIDE SEQUENCE [LARGE SCALE GENOMIC DNA]</scope>
    <source>
        <strain evidence="1 2">Ackerman80-443D</strain>
    </source>
</reference>
<comment type="caution">
    <text evidence="1">The sequence shown here is derived from an EMBL/GenBank/DDBJ whole genome shotgun (WGS) entry which is preliminary data.</text>
</comment>
<evidence type="ECO:0008006" key="3">
    <source>
        <dbReference type="Google" id="ProtNLM"/>
    </source>
</evidence>
<dbReference type="AlphaFoldDB" id="A0A0J5P2Y1"/>
<protein>
    <recommendedName>
        <fullName evidence="3">Gp37 protein</fullName>
    </recommendedName>
</protein>
<gene>
    <name evidence="1" type="ORF">RO21_10855</name>
</gene>
<sequence>MSATLPILNAFKARLNAHFPDWDCQLMPDDPSTYFLDHPNGAILISYAGSDFGEPRPSAAMTQSRTLTIVLTVMSRNLHNDFGAIELLDNLRLALVGFRPPNCSECYLKDEAFDEQESGIWVYQLVLSTQTMQVQQCEQAVDSKPTFASLVARQKGEPLDPRIKPKS</sequence>
<name>A0A0J5P2Y1_9PAST</name>
<dbReference type="Proteomes" id="UP000036270">
    <property type="component" value="Unassembled WGS sequence"/>
</dbReference>
<dbReference type="SUPFAM" id="SSF143749">
    <property type="entry name" value="Phage tail protein-like"/>
    <property type="match status" value="1"/>
</dbReference>
<organism evidence="1 2">
    <name type="scientific">Muribacter muris</name>
    <dbReference type="NCBI Taxonomy" id="67855"/>
    <lineage>
        <taxon>Bacteria</taxon>
        <taxon>Pseudomonadati</taxon>
        <taxon>Pseudomonadota</taxon>
        <taxon>Gammaproteobacteria</taxon>
        <taxon>Pasteurellales</taxon>
        <taxon>Pasteurellaceae</taxon>
        <taxon>Muribacter</taxon>
    </lineage>
</organism>
<keyword evidence="2" id="KW-1185">Reference proteome</keyword>
<dbReference type="RefSeq" id="WP_047977802.1">
    <property type="nucleotide sequence ID" value="NZ_JWIZ01000084.1"/>
</dbReference>
<dbReference type="STRING" id="67855.RO21_10855"/>